<keyword evidence="2" id="KW-1185">Reference proteome</keyword>
<dbReference type="EMBL" id="MU394296">
    <property type="protein sequence ID" value="KAI6089296.1"/>
    <property type="molecule type" value="Genomic_DNA"/>
</dbReference>
<evidence type="ECO:0000313" key="1">
    <source>
        <dbReference type="EMBL" id="KAI6089296.1"/>
    </source>
</evidence>
<evidence type="ECO:0000313" key="2">
    <source>
        <dbReference type="Proteomes" id="UP001497680"/>
    </source>
</evidence>
<sequence>MPLPFVGRLNIAEYVALVGSFFLVGLEAIIRILTLALPPPLLNLFYRASRRLFNRLTSPAQKKAEQRRKSISTSIQNASDFTDLCAMYGYTAEEHVLQTKDGYLLGVHRLAWRKGEEDMKVNDGPASIKKPVVYLHHGLLMNSEVWVCLTDAERCLPFVLVDRGYDVWLGNNRGNKYSKKSVNCPPTSTAFWDFSIDEFAFHDIPDSINYVLESTRQPSLSYIGFSQGTAQAFAALSIHPRLNEQVNVFIALAPAMSPAGLNNGIVDALIKASPQVLFLLFGRRSILSSATMWQSILYPPIFIKVIDLGLSFLFGWRTKNISVSQKLAAYPHLYSFTSTKSVVHWFQIIRNKSFQMYDDDVQTPLSINTSSKYTKVAKYPTRNIKTPIVLVYGGSDSLVDIKVMLRELPNRTVATEIPHYEHLDFLWARDNDLQVFPHVFDALENFRDSGHTLEEFESYRRARSASLNASTKLRHTHRNSEALESDEASVVSNGQQENNNGFTPSAQHKAREDPTDVSELTQEEEPANAARAQLHIHPITTIDENAPSPASPERPTSKDGQDQQHDGAGDSPDVLTPTASPSAAAKGRRFRRSGSAASALSFDSMKEGRGIRIGAAKPTTGSSSDEGKRYAKLDGR</sequence>
<dbReference type="Proteomes" id="UP001497680">
    <property type="component" value="Unassembled WGS sequence"/>
</dbReference>
<protein>
    <submittedName>
        <fullName evidence="1">Alpha/beta-hydrolase</fullName>
    </submittedName>
</protein>
<name>A0ACC0D968_9PEZI</name>
<reference evidence="1 2" key="1">
    <citation type="journal article" date="2022" name="New Phytol.">
        <title>Ecological generalism drives hyperdiversity of secondary metabolite gene clusters in xylarialean endophytes.</title>
        <authorList>
            <person name="Franco M.E.E."/>
            <person name="Wisecaver J.H."/>
            <person name="Arnold A.E."/>
            <person name="Ju Y.M."/>
            <person name="Slot J.C."/>
            <person name="Ahrendt S."/>
            <person name="Moore L.P."/>
            <person name="Eastman K.E."/>
            <person name="Scott K."/>
            <person name="Konkel Z."/>
            <person name="Mondo S.J."/>
            <person name="Kuo A."/>
            <person name="Hayes R.D."/>
            <person name="Haridas S."/>
            <person name="Andreopoulos B."/>
            <person name="Riley R."/>
            <person name="LaButti K."/>
            <person name="Pangilinan J."/>
            <person name="Lipzen A."/>
            <person name="Amirebrahimi M."/>
            <person name="Yan J."/>
            <person name="Adam C."/>
            <person name="Keymanesh K."/>
            <person name="Ng V."/>
            <person name="Louie K."/>
            <person name="Northen T."/>
            <person name="Drula E."/>
            <person name="Henrissat B."/>
            <person name="Hsieh H.M."/>
            <person name="Youens-Clark K."/>
            <person name="Lutzoni F."/>
            <person name="Miadlikowska J."/>
            <person name="Eastwood D.C."/>
            <person name="Hamelin R.C."/>
            <person name="Grigoriev I.V."/>
            <person name="U'Ren J.M."/>
        </authorList>
    </citation>
    <scope>NUCLEOTIDE SEQUENCE [LARGE SCALE GENOMIC DNA]</scope>
    <source>
        <strain evidence="1 2">ER1909</strain>
    </source>
</reference>
<organism evidence="1 2">
    <name type="scientific">Hypoxylon rubiginosum</name>
    <dbReference type="NCBI Taxonomy" id="110542"/>
    <lineage>
        <taxon>Eukaryota</taxon>
        <taxon>Fungi</taxon>
        <taxon>Dikarya</taxon>
        <taxon>Ascomycota</taxon>
        <taxon>Pezizomycotina</taxon>
        <taxon>Sordariomycetes</taxon>
        <taxon>Xylariomycetidae</taxon>
        <taxon>Xylariales</taxon>
        <taxon>Hypoxylaceae</taxon>
        <taxon>Hypoxylon</taxon>
    </lineage>
</organism>
<proteinExistence type="predicted"/>
<comment type="caution">
    <text evidence="1">The sequence shown here is derived from an EMBL/GenBank/DDBJ whole genome shotgun (WGS) entry which is preliminary data.</text>
</comment>
<gene>
    <name evidence="1" type="ORF">F4821DRAFT_231565</name>
</gene>
<accession>A0ACC0D968</accession>